<protein>
    <submittedName>
        <fullName evidence="5">Dopey_N domain-containing protein</fullName>
    </submittedName>
</protein>
<accession>A0A183A4C9</accession>
<evidence type="ECO:0000256" key="3">
    <source>
        <dbReference type="ARBA" id="ARBA00046326"/>
    </source>
</evidence>
<reference evidence="5" key="1">
    <citation type="submission" date="2016-06" db="UniProtKB">
        <authorList>
            <consortium name="WormBaseParasite"/>
        </authorList>
    </citation>
    <scope>IDENTIFICATION</scope>
</reference>
<evidence type="ECO:0000256" key="1">
    <source>
        <dbReference type="ARBA" id="ARBA00022448"/>
    </source>
</evidence>
<dbReference type="GO" id="GO:0005802">
    <property type="term" value="C:trans-Golgi network"/>
    <property type="evidence" value="ECO:0007669"/>
    <property type="project" value="TreeGrafter"/>
</dbReference>
<dbReference type="InterPro" id="IPR007249">
    <property type="entry name" value="DOP1_N"/>
</dbReference>
<dbReference type="WBParaSite" id="ECPE_0000181401-mRNA-1">
    <property type="protein sequence ID" value="ECPE_0000181401-mRNA-1"/>
    <property type="gene ID" value="ECPE_0000181401"/>
</dbReference>
<dbReference type="GO" id="GO:0006895">
    <property type="term" value="P:Golgi to endosome transport"/>
    <property type="evidence" value="ECO:0007669"/>
    <property type="project" value="InterPro"/>
</dbReference>
<comment type="similarity">
    <text evidence="3">Belongs to the DOP1 family.</text>
</comment>
<dbReference type="GO" id="GO:0005829">
    <property type="term" value="C:cytosol"/>
    <property type="evidence" value="ECO:0007669"/>
    <property type="project" value="GOC"/>
</dbReference>
<feature type="domain" description="DOP1 N-terminal" evidence="4">
    <location>
        <begin position="12"/>
        <end position="114"/>
    </location>
</feature>
<dbReference type="PANTHER" id="PTHR14042">
    <property type="entry name" value="DOPEY-RELATED"/>
    <property type="match status" value="1"/>
</dbReference>
<proteinExistence type="inferred from homology"/>
<sequence length="158" mass="17320">LFNFQYVNSLGVIQSNAKANHIPRSFLVGKRLAQCLHPALPPGVHCKALECYDTIFRTIGPTKLATDLSIYGSGLFTVLGPSAMTVKPPLFDVFEEHLLSLGNALHPAFSGLLLVRFVPSCLCLTGLIGVARVIKRMLDSFVPVFQFCSSTLWNDRIT</sequence>
<dbReference type="GO" id="GO:0005768">
    <property type="term" value="C:endosome"/>
    <property type="evidence" value="ECO:0007669"/>
    <property type="project" value="TreeGrafter"/>
</dbReference>
<dbReference type="Pfam" id="PF04118">
    <property type="entry name" value="Dopey_N"/>
    <property type="match status" value="1"/>
</dbReference>
<dbReference type="InterPro" id="IPR040314">
    <property type="entry name" value="DOP1"/>
</dbReference>
<organism evidence="5">
    <name type="scientific">Echinostoma caproni</name>
    <dbReference type="NCBI Taxonomy" id="27848"/>
    <lineage>
        <taxon>Eukaryota</taxon>
        <taxon>Metazoa</taxon>
        <taxon>Spiralia</taxon>
        <taxon>Lophotrochozoa</taxon>
        <taxon>Platyhelminthes</taxon>
        <taxon>Trematoda</taxon>
        <taxon>Digenea</taxon>
        <taxon>Plagiorchiida</taxon>
        <taxon>Echinostomata</taxon>
        <taxon>Echinostomatoidea</taxon>
        <taxon>Echinostomatidae</taxon>
        <taxon>Echinostoma</taxon>
    </lineage>
</organism>
<evidence type="ECO:0000259" key="4">
    <source>
        <dbReference type="Pfam" id="PF04118"/>
    </source>
</evidence>
<keyword evidence="1" id="KW-0813">Transport</keyword>
<keyword evidence="2" id="KW-0653">Protein transport</keyword>
<dbReference type="GO" id="GO:0015031">
    <property type="term" value="P:protein transport"/>
    <property type="evidence" value="ECO:0007669"/>
    <property type="project" value="UniProtKB-KW"/>
</dbReference>
<dbReference type="AlphaFoldDB" id="A0A183A4C9"/>
<dbReference type="PANTHER" id="PTHR14042:SF24">
    <property type="entry name" value="PROTEIN DOPEY-1 HOMOLOG"/>
    <property type="match status" value="1"/>
</dbReference>
<name>A0A183A4C9_9TREM</name>
<evidence type="ECO:0000256" key="2">
    <source>
        <dbReference type="ARBA" id="ARBA00022927"/>
    </source>
</evidence>
<evidence type="ECO:0000313" key="5">
    <source>
        <dbReference type="WBParaSite" id="ECPE_0000181401-mRNA-1"/>
    </source>
</evidence>